<accession>A0A1C3Y8G6</accession>
<dbReference type="AlphaFoldDB" id="A0A1C3Y8G6"/>
<reference evidence="1 2" key="1">
    <citation type="submission" date="2016-08" db="EMBL/GenBank/DDBJ databases">
        <authorList>
            <person name="Seilhamer J.J."/>
        </authorList>
    </citation>
    <scope>NUCLEOTIDE SEQUENCE [LARGE SCALE GENOMIC DNA]</scope>
    <source>
        <strain evidence="1 2">HBR26</strain>
    </source>
</reference>
<protein>
    <submittedName>
        <fullName evidence="1">Uncharacterized protein</fullName>
    </submittedName>
</protein>
<name>A0A1C3Y8G6_9HYPH</name>
<gene>
    <name evidence="1" type="ORF">GA0061105_11287</name>
</gene>
<evidence type="ECO:0000313" key="2">
    <source>
        <dbReference type="Proteomes" id="UP000198723"/>
    </source>
</evidence>
<proteinExistence type="predicted"/>
<organism evidence="1 2">
    <name type="scientific">Rhizobium aethiopicum</name>
    <dbReference type="NCBI Taxonomy" id="1138170"/>
    <lineage>
        <taxon>Bacteria</taxon>
        <taxon>Pseudomonadati</taxon>
        <taxon>Pseudomonadota</taxon>
        <taxon>Alphaproteobacteria</taxon>
        <taxon>Hyphomicrobiales</taxon>
        <taxon>Rhizobiaceae</taxon>
        <taxon>Rhizobium/Agrobacterium group</taxon>
        <taxon>Rhizobium</taxon>
    </lineage>
</organism>
<evidence type="ECO:0000313" key="1">
    <source>
        <dbReference type="EMBL" id="SCB60699.1"/>
    </source>
</evidence>
<dbReference type="EMBL" id="FMAJ01000012">
    <property type="protein sequence ID" value="SCB60699.1"/>
    <property type="molecule type" value="Genomic_DNA"/>
</dbReference>
<sequence>MSTILLSLLRNIETFEHIRAAVCAAQEYERELSVRPVEAAADFGAGTAAIVL</sequence>
<dbReference type="Proteomes" id="UP000198723">
    <property type="component" value="Unassembled WGS sequence"/>
</dbReference>
<dbReference type="RefSeq" id="WP_167358575.1">
    <property type="nucleotide sequence ID" value="NZ_FMAJ01000012.1"/>
</dbReference>